<reference evidence="2" key="1">
    <citation type="submission" date="2022-11" db="UniProtKB">
        <authorList>
            <consortium name="WormBaseParasite"/>
        </authorList>
    </citation>
    <scope>IDENTIFICATION</scope>
</reference>
<dbReference type="WBParaSite" id="nRc.2.0.1.t06357-RA">
    <property type="protein sequence ID" value="nRc.2.0.1.t06357-RA"/>
    <property type="gene ID" value="nRc.2.0.1.g06357"/>
</dbReference>
<proteinExistence type="predicted"/>
<accession>A0A915HXR0</accession>
<evidence type="ECO:0000313" key="2">
    <source>
        <dbReference type="WBParaSite" id="nRc.2.0.1.t06357-RA"/>
    </source>
</evidence>
<evidence type="ECO:0000313" key="1">
    <source>
        <dbReference type="Proteomes" id="UP000887565"/>
    </source>
</evidence>
<sequence>VYSQLSDSQLNDSKIFTLNNDKRLKHAEPYKNYTEDYNSLISLLYRPIAAVSNQLPVEKIIIVERTFGRALHEAEFEFRSVMEKPLFLEFYHLKNFKTTGSGRNSAAMINWQRETTRQPKPKTKNPELARNATENITVTSQTKYLWTGFNLSFLLAPSVVLYTKMQQEIMYDVKRAYKIDRLMRISEVVRKII</sequence>
<dbReference type="Proteomes" id="UP000887565">
    <property type="component" value="Unplaced"/>
</dbReference>
<dbReference type="AlphaFoldDB" id="A0A915HXR0"/>
<organism evidence="1 2">
    <name type="scientific">Romanomermis culicivorax</name>
    <name type="common">Nematode worm</name>
    <dbReference type="NCBI Taxonomy" id="13658"/>
    <lineage>
        <taxon>Eukaryota</taxon>
        <taxon>Metazoa</taxon>
        <taxon>Ecdysozoa</taxon>
        <taxon>Nematoda</taxon>
        <taxon>Enoplea</taxon>
        <taxon>Dorylaimia</taxon>
        <taxon>Mermithida</taxon>
        <taxon>Mermithoidea</taxon>
        <taxon>Mermithidae</taxon>
        <taxon>Romanomermis</taxon>
    </lineage>
</organism>
<name>A0A915HXR0_ROMCU</name>
<protein>
    <submittedName>
        <fullName evidence="2">Uncharacterized protein</fullName>
    </submittedName>
</protein>
<keyword evidence="1" id="KW-1185">Reference proteome</keyword>